<feature type="domain" description="RNA-polymerase II-associated protein 3-like C-terminal" evidence="6">
    <location>
        <begin position="330"/>
        <end position="420"/>
    </location>
</feature>
<gene>
    <name evidence="7" type="ORF">VKT23_017174</name>
</gene>
<dbReference type="Pfam" id="PF13432">
    <property type="entry name" value="TPR_16"/>
    <property type="match status" value="1"/>
</dbReference>
<dbReference type="EMBL" id="JBANRG010000069">
    <property type="protein sequence ID" value="KAK7440232.1"/>
    <property type="molecule type" value="Genomic_DNA"/>
</dbReference>
<dbReference type="PANTHER" id="PTHR46423">
    <property type="entry name" value="RNA POLYMERASE II-ASSOCIATED PROTEIN 3"/>
    <property type="match status" value="1"/>
</dbReference>
<feature type="compositionally biased region" description="Polar residues" evidence="5">
    <location>
        <begin position="162"/>
        <end position="182"/>
    </location>
</feature>
<comment type="similarity">
    <text evidence="3">Belongs to the RPAP3 family.</text>
</comment>
<dbReference type="Proteomes" id="UP001498398">
    <property type="component" value="Unassembled WGS sequence"/>
</dbReference>
<accession>A0ABR1IVT2</accession>
<dbReference type="InterPro" id="IPR011990">
    <property type="entry name" value="TPR-like_helical_dom_sf"/>
</dbReference>
<dbReference type="PANTHER" id="PTHR46423:SF1">
    <property type="entry name" value="RNA POLYMERASE II-ASSOCIATED PROTEIN 3"/>
    <property type="match status" value="1"/>
</dbReference>
<comment type="caution">
    <text evidence="7">The sequence shown here is derived from an EMBL/GenBank/DDBJ whole genome shotgun (WGS) entry which is preliminary data.</text>
</comment>
<name>A0ABR1IVT2_9AGAR</name>
<dbReference type="SMART" id="SM00028">
    <property type="entry name" value="TPR"/>
    <property type="match status" value="3"/>
</dbReference>
<dbReference type="InterPro" id="IPR051966">
    <property type="entry name" value="RPAP3"/>
</dbReference>
<evidence type="ECO:0000313" key="7">
    <source>
        <dbReference type="EMBL" id="KAK7440232.1"/>
    </source>
</evidence>
<evidence type="ECO:0000256" key="2">
    <source>
        <dbReference type="ARBA" id="ARBA00022803"/>
    </source>
</evidence>
<dbReference type="Gene3D" id="1.25.40.10">
    <property type="entry name" value="Tetratricopeptide repeat domain"/>
    <property type="match status" value="1"/>
</dbReference>
<evidence type="ECO:0000256" key="4">
    <source>
        <dbReference type="ARBA" id="ARBA00040133"/>
    </source>
</evidence>
<evidence type="ECO:0000313" key="8">
    <source>
        <dbReference type="Proteomes" id="UP001498398"/>
    </source>
</evidence>
<feature type="compositionally biased region" description="Basic and acidic residues" evidence="5">
    <location>
        <begin position="214"/>
        <end position="226"/>
    </location>
</feature>
<keyword evidence="1" id="KW-0677">Repeat</keyword>
<keyword evidence="2" id="KW-0802">TPR repeat</keyword>
<dbReference type="InterPro" id="IPR019734">
    <property type="entry name" value="TPR_rpt"/>
</dbReference>
<dbReference type="InterPro" id="IPR025986">
    <property type="entry name" value="RPAP3-like_C"/>
</dbReference>
<dbReference type="Pfam" id="PF13877">
    <property type="entry name" value="RPAP3_C"/>
    <property type="match status" value="1"/>
</dbReference>
<reference evidence="7 8" key="1">
    <citation type="submission" date="2024-01" db="EMBL/GenBank/DDBJ databases">
        <title>A draft genome for the cacao thread blight pathogen Marasmiellus scandens.</title>
        <authorList>
            <person name="Baruah I.K."/>
            <person name="Leung J."/>
            <person name="Bukari Y."/>
            <person name="Amoako-Attah I."/>
            <person name="Meinhardt L.W."/>
            <person name="Bailey B.A."/>
            <person name="Cohen S.P."/>
        </authorList>
    </citation>
    <scope>NUCLEOTIDE SEQUENCE [LARGE SCALE GENOMIC DNA]</scope>
    <source>
        <strain evidence="7 8">GH-19</strain>
    </source>
</reference>
<evidence type="ECO:0000256" key="3">
    <source>
        <dbReference type="ARBA" id="ARBA00038275"/>
    </source>
</evidence>
<evidence type="ECO:0000259" key="6">
    <source>
        <dbReference type="Pfam" id="PF13877"/>
    </source>
</evidence>
<feature type="compositionally biased region" description="Polar residues" evidence="5">
    <location>
        <begin position="227"/>
        <end position="246"/>
    </location>
</feature>
<protein>
    <recommendedName>
        <fullName evidence="4">RNA polymerase II-associated protein 3</fullName>
    </recommendedName>
</protein>
<evidence type="ECO:0000256" key="5">
    <source>
        <dbReference type="SAM" id="MobiDB-lite"/>
    </source>
</evidence>
<feature type="region of interest" description="Disordered" evidence="5">
    <location>
        <begin position="103"/>
        <end position="268"/>
    </location>
</feature>
<dbReference type="SUPFAM" id="SSF48452">
    <property type="entry name" value="TPR-like"/>
    <property type="match status" value="1"/>
</dbReference>
<proteinExistence type="inferred from homology"/>
<keyword evidence="8" id="KW-1185">Reference proteome</keyword>
<evidence type="ECO:0000256" key="1">
    <source>
        <dbReference type="ARBA" id="ARBA00022737"/>
    </source>
</evidence>
<feature type="compositionally biased region" description="Basic and acidic residues" evidence="5">
    <location>
        <begin position="103"/>
        <end position="117"/>
    </location>
</feature>
<sequence>MSKAQAAKEKGNACFKSGDFPSAIAHYTTAILEDRKDWTFPLNRAAAYLKLGKNEDAERDCTTVLSLNPGNVKALFRRGQARMGTDTSEKLQEAQKDFQEALRLEPKNDSARAELEKVQGLLKSKKSRRTQPLDVNSTSSIGPSVPRRRVPIKIIRPDGSVATDSSVADSNPSVPVSITSDKITVLPSPPASSPSTSSTSIPPLPQPTQPKTFQEAKRARDSRENQKPQTQSAQNGQVEQKGQTGQRIYAEAPGGGARTSPVDGRVGGGIFRVSGKNRIFESRENKSRIQEVDTNTASSVEGPLAAKENVKIGGSITSNAKQNLSNSNVTLFDFDKQWLQLVSSEERFEFLTTVSPSYLPTMFQTSLEPQLFTSICQTILDALRCSSDVEIVTVAAEYMRAFTKVPRIRTIVLFLSGEEKEMLRAILKRLEESGGEEIRSIVETCRVTMKV</sequence>
<feature type="compositionally biased region" description="Polar residues" evidence="5">
    <location>
        <begin position="133"/>
        <end position="142"/>
    </location>
</feature>
<organism evidence="7 8">
    <name type="scientific">Marasmiellus scandens</name>
    <dbReference type="NCBI Taxonomy" id="2682957"/>
    <lineage>
        <taxon>Eukaryota</taxon>
        <taxon>Fungi</taxon>
        <taxon>Dikarya</taxon>
        <taxon>Basidiomycota</taxon>
        <taxon>Agaricomycotina</taxon>
        <taxon>Agaricomycetes</taxon>
        <taxon>Agaricomycetidae</taxon>
        <taxon>Agaricales</taxon>
        <taxon>Marasmiineae</taxon>
        <taxon>Omphalotaceae</taxon>
        <taxon>Marasmiellus</taxon>
    </lineage>
</organism>